<dbReference type="RefSeq" id="WP_006443000.1">
    <property type="nucleotide sequence ID" value="NZ_CP036524.1"/>
</dbReference>
<protein>
    <submittedName>
        <fullName evidence="10">ABC transporter, ATP-binding protein</fullName>
    </submittedName>
</protein>
<reference evidence="10" key="1">
    <citation type="submission" date="2009-02" db="EMBL/GenBank/DDBJ databases">
        <authorList>
            <person name="Fulton L."/>
            <person name="Clifton S."/>
            <person name="Fulton B."/>
            <person name="Xu J."/>
            <person name="Minx P."/>
            <person name="Pepin K.H."/>
            <person name="Johnson M."/>
            <person name="Bhonagiri V."/>
            <person name="Nash W.E."/>
            <person name="Mardis E.R."/>
            <person name="Wilson R.K."/>
        </authorList>
    </citation>
    <scope>NUCLEOTIDE SEQUENCE [LARGE SCALE GENOMIC DNA]</scope>
    <source>
        <strain evidence="10">DSM 15053</strain>
    </source>
</reference>
<keyword evidence="5" id="KW-0547">Nucleotide-binding</keyword>
<keyword evidence="4" id="KW-0677">Repeat</keyword>
<sequence>MNEEYVLRLEHIRKEYPGVVALKDVTLELKKGEILALIGENGAGKSTLIKCCSGAVIPTSGKIVVNGKEFTSMTPQLASENGIAIIYQEFNNVKELSAAENLFLGRPIKRGIVVDKKEMELQAAKAFEQLHIKIDPKALMKNLTVGYQQMVEIAKAIQQNAKILIMDEPSAPLTSAEVESMFEVVERLRKEGISIVYISHRLEEIYRLSDRILVLRDGEYVKTLITKDSEVQELIKLMVGRELTETYPPRKDCIDKNEVVLELKDITGNGDNNINLKVHKGEILGLGGLVGAGRTELAEVIFGAAQKTKGQMFFKGKEINPKSPREAIDLGIALVPEDRKRHGAMLGISIKNNINMPIYEKNSRFSVINSKLELKTAKRFEESMAIKTPTLNQLVKNLSGGNQQKVILARWLAADSELIIFDEPTRGIDVGAKYEIYKLMNDLVEKEGKAILMISSEMEELMGMSDRILVLSEGEMTGELEKDEFDQERIMAYASAARMEGQTV</sequence>
<dbReference type="CDD" id="cd03215">
    <property type="entry name" value="ABC_Carb_Monos_II"/>
    <property type="match status" value="1"/>
</dbReference>
<evidence type="ECO:0000256" key="6">
    <source>
        <dbReference type="ARBA" id="ARBA00022840"/>
    </source>
</evidence>
<keyword evidence="7" id="KW-1278">Translocase</keyword>
<evidence type="ECO:0000313" key="11">
    <source>
        <dbReference type="Proteomes" id="UP000004893"/>
    </source>
</evidence>
<gene>
    <name evidence="10" type="ORF">CLOHYLEM_05660</name>
</gene>
<dbReference type="PANTHER" id="PTHR43790:SF9">
    <property type="entry name" value="GALACTOFURANOSE TRANSPORTER ATP-BINDING PROTEIN YTFR"/>
    <property type="match status" value="1"/>
</dbReference>
<dbReference type="PROSITE" id="PS00211">
    <property type="entry name" value="ABC_TRANSPORTER_1"/>
    <property type="match status" value="1"/>
</dbReference>
<evidence type="ECO:0000256" key="3">
    <source>
        <dbReference type="ARBA" id="ARBA00022475"/>
    </source>
</evidence>
<keyword evidence="6 10" id="KW-0067">ATP-binding</keyword>
<evidence type="ECO:0000313" key="10">
    <source>
        <dbReference type="EMBL" id="EEG74393.1"/>
    </source>
</evidence>
<dbReference type="PANTHER" id="PTHR43790">
    <property type="entry name" value="CARBOHYDRATE TRANSPORT ATP-BINDING PROTEIN MG119-RELATED"/>
    <property type="match status" value="1"/>
</dbReference>
<evidence type="ECO:0000256" key="8">
    <source>
        <dbReference type="ARBA" id="ARBA00023136"/>
    </source>
</evidence>
<dbReference type="eggNOG" id="COG1129">
    <property type="taxonomic scope" value="Bacteria"/>
</dbReference>
<keyword evidence="2" id="KW-0813">Transport</keyword>
<evidence type="ECO:0000256" key="1">
    <source>
        <dbReference type="ARBA" id="ARBA00004202"/>
    </source>
</evidence>
<comment type="caution">
    <text evidence="10">The sequence shown here is derived from an EMBL/GenBank/DDBJ whole genome shotgun (WGS) entry which is preliminary data.</text>
</comment>
<dbReference type="PROSITE" id="PS50893">
    <property type="entry name" value="ABC_TRANSPORTER_2"/>
    <property type="match status" value="2"/>
</dbReference>
<feature type="domain" description="ABC transporter" evidence="9">
    <location>
        <begin position="254"/>
        <end position="498"/>
    </location>
</feature>
<dbReference type="HOGENOM" id="CLU_000604_92_3_9"/>
<dbReference type="Proteomes" id="UP000004893">
    <property type="component" value="Unassembled WGS sequence"/>
</dbReference>
<keyword evidence="8" id="KW-0472">Membrane</keyword>
<dbReference type="AlphaFoldDB" id="C0C0Q6"/>
<dbReference type="SMART" id="SM00382">
    <property type="entry name" value="AAA"/>
    <property type="match status" value="2"/>
</dbReference>
<name>C0C0Q6_9FIRM</name>
<dbReference type="FunFam" id="3.40.50.300:FF:000127">
    <property type="entry name" value="Ribose import ATP-binding protein RbsA"/>
    <property type="match status" value="1"/>
</dbReference>
<dbReference type="EMBL" id="ABYI02000020">
    <property type="protein sequence ID" value="EEG74393.1"/>
    <property type="molecule type" value="Genomic_DNA"/>
</dbReference>
<dbReference type="Pfam" id="PF00005">
    <property type="entry name" value="ABC_tran"/>
    <property type="match status" value="2"/>
</dbReference>
<evidence type="ECO:0000256" key="4">
    <source>
        <dbReference type="ARBA" id="ARBA00022737"/>
    </source>
</evidence>
<organism evidence="10 11">
    <name type="scientific">[Clostridium] hylemonae DSM 15053</name>
    <dbReference type="NCBI Taxonomy" id="553973"/>
    <lineage>
        <taxon>Bacteria</taxon>
        <taxon>Bacillati</taxon>
        <taxon>Bacillota</taxon>
        <taxon>Clostridia</taxon>
        <taxon>Lachnospirales</taxon>
        <taxon>Lachnospiraceae</taxon>
    </lineage>
</organism>
<evidence type="ECO:0000256" key="5">
    <source>
        <dbReference type="ARBA" id="ARBA00022741"/>
    </source>
</evidence>
<comment type="subcellular location">
    <subcellularLocation>
        <location evidence="1">Cell membrane</location>
        <topology evidence="1">Peripheral membrane protein</topology>
    </subcellularLocation>
</comment>
<dbReference type="InterPro" id="IPR003439">
    <property type="entry name" value="ABC_transporter-like_ATP-bd"/>
</dbReference>
<dbReference type="SUPFAM" id="SSF52540">
    <property type="entry name" value="P-loop containing nucleoside triphosphate hydrolases"/>
    <property type="match status" value="2"/>
</dbReference>
<feature type="domain" description="ABC transporter" evidence="9">
    <location>
        <begin position="7"/>
        <end position="242"/>
    </location>
</feature>
<evidence type="ECO:0000256" key="7">
    <source>
        <dbReference type="ARBA" id="ARBA00022967"/>
    </source>
</evidence>
<dbReference type="GO" id="GO:0016887">
    <property type="term" value="F:ATP hydrolysis activity"/>
    <property type="evidence" value="ECO:0007669"/>
    <property type="project" value="InterPro"/>
</dbReference>
<proteinExistence type="predicted"/>
<reference evidence="10" key="2">
    <citation type="submission" date="2013-06" db="EMBL/GenBank/DDBJ databases">
        <title>Draft genome sequence of Clostridium hylemonae (DSM 15053).</title>
        <authorList>
            <person name="Sudarsanam P."/>
            <person name="Ley R."/>
            <person name="Guruge J."/>
            <person name="Turnbaugh P.J."/>
            <person name="Mahowald M."/>
            <person name="Liep D."/>
            <person name="Gordon J."/>
        </authorList>
    </citation>
    <scope>NUCLEOTIDE SEQUENCE</scope>
    <source>
        <strain evidence="10">DSM 15053</strain>
    </source>
</reference>
<dbReference type="InterPro" id="IPR017871">
    <property type="entry name" value="ABC_transporter-like_CS"/>
</dbReference>
<keyword evidence="3" id="KW-1003">Cell membrane</keyword>
<dbReference type="OrthoDB" id="9771863at2"/>
<keyword evidence="11" id="KW-1185">Reference proteome</keyword>
<dbReference type="CDD" id="cd03216">
    <property type="entry name" value="ABC_Carb_Monos_I"/>
    <property type="match status" value="1"/>
</dbReference>
<evidence type="ECO:0000256" key="2">
    <source>
        <dbReference type="ARBA" id="ARBA00022448"/>
    </source>
</evidence>
<dbReference type="GO" id="GO:0005886">
    <property type="term" value="C:plasma membrane"/>
    <property type="evidence" value="ECO:0007669"/>
    <property type="project" value="UniProtKB-SubCell"/>
</dbReference>
<accession>C0C0Q6</accession>
<dbReference type="InterPro" id="IPR050107">
    <property type="entry name" value="ABC_carbohydrate_import_ATPase"/>
</dbReference>
<dbReference type="STRING" id="553973.CLOHYLEM_05660"/>
<evidence type="ECO:0000259" key="9">
    <source>
        <dbReference type="PROSITE" id="PS50893"/>
    </source>
</evidence>
<dbReference type="Gene3D" id="3.40.50.300">
    <property type="entry name" value="P-loop containing nucleotide triphosphate hydrolases"/>
    <property type="match status" value="2"/>
</dbReference>
<dbReference type="InterPro" id="IPR003593">
    <property type="entry name" value="AAA+_ATPase"/>
</dbReference>
<dbReference type="GO" id="GO:0005524">
    <property type="term" value="F:ATP binding"/>
    <property type="evidence" value="ECO:0007669"/>
    <property type="project" value="UniProtKB-KW"/>
</dbReference>
<dbReference type="InterPro" id="IPR027417">
    <property type="entry name" value="P-loop_NTPase"/>
</dbReference>